<feature type="compositionally biased region" description="Low complexity" evidence="5">
    <location>
        <begin position="153"/>
        <end position="195"/>
    </location>
</feature>
<dbReference type="RefSeq" id="WP_179204350.1">
    <property type="nucleotide sequence ID" value="NZ_FUHW01000053.1"/>
</dbReference>
<evidence type="ECO:0000259" key="7">
    <source>
        <dbReference type="Pfam" id="PF04234"/>
    </source>
</evidence>
<reference evidence="8 9" key="1">
    <citation type="submission" date="2017-02" db="EMBL/GenBank/DDBJ databases">
        <authorList>
            <person name="Peterson S.W."/>
        </authorList>
    </citation>
    <scope>NUCLEOTIDE SEQUENCE [LARGE SCALE GENOMIC DNA]</scope>
    <source>
        <strain evidence="8 9">B Ar 00.02</strain>
    </source>
</reference>
<dbReference type="GO" id="GO:0030313">
    <property type="term" value="C:cell envelope"/>
    <property type="evidence" value="ECO:0007669"/>
    <property type="project" value="UniProtKB-SubCell"/>
</dbReference>
<evidence type="ECO:0000313" key="9">
    <source>
        <dbReference type="Proteomes" id="UP000195913"/>
    </source>
</evidence>
<dbReference type="InterPro" id="IPR006311">
    <property type="entry name" value="TAT_signal"/>
</dbReference>
<sequence length="233" mass="23367">MNNEHTTSRTPQAMLLQRPGALRAVLAAAAAALLLALGLSTAPAALAHDSLIGSTPKNGATVTEPLKSVDLNFSGELKSIGTEVSLADAGGKKYDAETSISRNVLTIDFGEALPAGEYTLTWRAVSSDGHPIEGTSANNEALTFTVEGEQGEASAPASTPAAESSSAAAQTTANAASSAPAAQDDSATQAPDAQSTGTDGLPTALIWIIIAVAVIAAAGVVFAKVRRQSGSGR</sequence>
<dbReference type="Gene3D" id="2.60.40.1220">
    <property type="match status" value="1"/>
</dbReference>
<evidence type="ECO:0000256" key="2">
    <source>
        <dbReference type="ARBA" id="ARBA00022723"/>
    </source>
</evidence>
<keyword evidence="6" id="KW-0472">Membrane</keyword>
<dbReference type="Pfam" id="PF04234">
    <property type="entry name" value="CopC"/>
    <property type="match status" value="1"/>
</dbReference>
<keyword evidence="9" id="KW-1185">Reference proteome</keyword>
<dbReference type="Proteomes" id="UP000195913">
    <property type="component" value="Unassembled WGS sequence"/>
</dbReference>
<evidence type="ECO:0000256" key="5">
    <source>
        <dbReference type="SAM" id="MobiDB-lite"/>
    </source>
</evidence>
<evidence type="ECO:0000256" key="6">
    <source>
        <dbReference type="SAM" id="Phobius"/>
    </source>
</evidence>
<accession>A0A1R4GWC3</accession>
<comment type="subcellular location">
    <subcellularLocation>
        <location evidence="1">Cell envelope</location>
    </subcellularLocation>
</comment>
<dbReference type="PROSITE" id="PS51318">
    <property type="entry name" value="TAT"/>
    <property type="match status" value="1"/>
</dbReference>
<dbReference type="GO" id="GO:0005507">
    <property type="term" value="F:copper ion binding"/>
    <property type="evidence" value="ECO:0007669"/>
    <property type="project" value="InterPro"/>
</dbReference>
<evidence type="ECO:0000256" key="4">
    <source>
        <dbReference type="ARBA" id="ARBA00023008"/>
    </source>
</evidence>
<protein>
    <submittedName>
        <fullName evidence="8">Copper resistance protein CopC</fullName>
    </submittedName>
</protein>
<keyword evidence="3" id="KW-0732">Signal</keyword>
<dbReference type="AlphaFoldDB" id="A0A1R4GWC3"/>
<evidence type="ECO:0000256" key="3">
    <source>
        <dbReference type="ARBA" id="ARBA00022729"/>
    </source>
</evidence>
<feature type="domain" description="CopC" evidence="7">
    <location>
        <begin position="48"/>
        <end position="135"/>
    </location>
</feature>
<dbReference type="GO" id="GO:0046688">
    <property type="term" value="P:response to copper ion"/>
    <property type="evidence" value="ECO:0007669"/>
    <property type="project" value="InterPro"/>
</dbReference>
<keyword evidence="6" id="KW-0812">Transmembrane</keyword>
<proteinExistence type="predicted"/>
<feature type="transmembrane region" description="Helical" evidence="6">
    <location>
        <begin position="204"/>
        <end position="223"/>
    </location>
</feature>
<dbReference type="SUPFAM" id="SSF81296">
    <property type="entry name" value="E set domains"/>
    <property type="match status" value="1"/>
</dbReference>
<dbReference type="InterPro" id="IPR014756">
    <property type="entry name" value="Ig_E-set"/>
</dbReference>
<evidence type="ECO:0000256" key="1">
    <source>
        <dbReference type="ARBA" id="ARBA00004196"/>
    </source>
</evidence>
<organism evidence="8 9">
    <name type="scientific">Arthrobacter rhombi</name>
    <dbReference type="NCBI Taxonomy" id="71253"/>
    <lineage>
        <taxon>Bacteria</taxon>
        <taxon>Bacillati</taxon>
        <taxon>Actinomycetota</taxon>
        <taxon>Actinomycetes</taxon>
        <taxon>Micrococcales</taxon>
        <taxon>Micrococcaceae</taxon>
        <taxon>Arthrobacter</taxon>
    </lineage>
</organism>
<dbReference type="GO" id="GO:0005886">
    <property type="term" value="C:plasma membrane"/>
    <property type="evidence" value="ECO:0007669"/>
    <property type="project" value="TreeGrafter"/>
</dbReference>
<dbReference type="PANTHER" id="PTHR34820">
    <property type="entry name" value="INNER MEMBRANE PROTEIN YEBZ"/>
    <property type="match status" value="1"/>
</dbReference>
<dbReference type="EMBL" id="FUHW01000053">
    <property type="protein sequence ID" value="SJM72600.1"/>
    <property type="molecule type" value="Genomic_DNA"/>
</dbReference>
<feature type="region of interest" description="Disordered" evidence="5">
    <location>
        <begin position="149"/>
        <end position="197"/>
    </location>
</feature>
<dbReference type="InterPro" id="IPR032694">
    <property type="entry name" value="CopC/D"/>
</dbReference>
<dbReference type="GO" id="GO:0042597">
    <property type="term" value="C:periplasmic space"/>
    <property type="evidence" value="ECO:0007669"/>
    <property type="project" value="InterPro"/>
</dbReference>
<name>A0A1R4GWC3_9MICC</name>
<evidence type="ECO:0000313" key="8">
    <source>
        <dbReference type="EMBL" id="SJM72600.1"/>
    </source>
</evidence>
<gene>
    <name evidence="8" type="ORF">FM101_15430</name>
</gene>
<dbReference type="GO" id="GO:0006825">
    <property type="term" value="P:copper ion transport"/>
    <property type="evidence" value="ECO:0007669"/>
    <property type="project" value="InterPro"/>
</dbReference>
<dbReference type="InterPro" id="IPR014755">
    <property type="entry name" value="Cu-Rt/internalin_Ig-like"/>
</dbReference>
<keyword evidence="2" id="KW-0479">Metal-binding</keyword>
<dbReference type="PANTHER" id="PTHR34820:SF4">
    <property type="entry name" value="INNER MEMBRANE PROTEIN YEBZ"/>
    <property type="match status" value="1"/>
</dbReference>
<dbReference type="InterPro" id="IPR007348">
    <property type="entry name" value="CopC_dom"/>
</dbReference>
<keyword evidence="4" id="KW-0186">Copper</keyword>
<keyword evidence="6" id="KW-1133">Transmembrane helix</keyword>